<dbReference type="InterPro" id="IPR013216">
    <property type="entry name" value="Methyltransf_11"/>
</dbReference>
<protein>
    <submittedName>
        <fullName evidence="2">CobD protein</fullName>
    </submittedName>
</protein>
<accession>A0A812NSK9</accession>
<evidence type="ECO:0000259" key="1">
    <source>
        <dbReference type="Pfam" id="PF08241"/>
    </source>
</evidence>
<organism evidence="2 3">
    <name type="scientific">Symbiodinium necroappetens</name>
    <dbReference type="NCBI Taxonomy" id="1628268"/>
    <lineage>
        <taxon>Eukaryota</taxon>
        <taxon>Sar</taxon>
        <taxon>Alveolata</taxon>
        <taxon>Dinophyceae</taxon>
        <taxon>Suessiales</taxon>
        <taxon>Symbiodiniaceae</taxon>
        <taxon>Symbiodinium</taxon>
    </lineage>
</organism>
<dbReference type="Gene3D" id="3.30.470.20">
    <property type="entry name" value="ATP-grasp fold, B domain"/>
    <property type="match status" value="1"/>
</dbReference>
<dbReference type="OrthoDB" id="10017101at2759"/>
<comment type="caution">
    <text evidence="2">The sequence shown here is derived from an EMBL/GenBank/DDBJ whole genome shotgun (WGS) entry which is preliminary data.</text>
</comment>
<dbReference type="AlphaFoldDB" id="A0A812NSK9"/>
<dbReference type="GO" id="GO:0008757">
    <property type="term" value="F:S-adenosylmethionine-dependent methyltransferase activity"/>
    <property type="evidence" value="ECO:0007669"/>
    <property type="project" value="InterPro"/>
</dbReference>
<feature type="non-terminal residue" evidence="2">
    <location>
        <position position="1"/>
    </location>
</feature>
<dbReference type="CDD" id="cd02440">
    <property type="entry name" value="AdoMet_MTases"/>
    <property type="match status" value="1"/>
</dbReference>
<evidence type="ECO:0000313" key="2">
    <source>
        <dbReference type="EMBL" id="CAE7301719.1"/>
    </source>
</evidence>
<dbReference type="Pfam" id="PF08241">
    <property type="entry name" value="Methyltransf_11"/>
    <property type="match status" value="1"/>
</dbReference>
<gene>
    <name evidence="2" type="primary">cobD</name>
    <name evidence="2" type="ORF">SNEC2469_LOCUS7455</name>
</gene>
<sequence length="747" mass="83163">AKPGVEALVQKKVQALREARVTYVDGRPFHGYWRIRQSLKSASAASTRGGYQDFNFPLSELAPFVASFANKTGIPVGGVDLIWQEKDPDLHKEPFTLEVSPTSDINPPSPPDWNEGYAEFKHTKGFRNAYIGIRQRTLRTAASAYCILARSFPLNFDAYHDVRKEMVESQARLGRPIVIERKAYVEMLEVVDRHRRSKRHLFIGMPALWHGNAADEVALAPLAASALRQLRRSFFIRILAVPEDQAQDPLNSTLHLLASAGVEYDDVTLLRNTEQRSHYLGKETLLLDILDTKGANALQERGVRVINLLERGWDQEVVAAAVAVIIVEADESAYGVGFTLMTVLCGRSTKPRPAVHRFACTGTNLDALGTLHPVLAASVKRSLEDMPDADLLFIGPKEEIGGVKGNVGNDLRSLRQCEPDSYDLIVEVRSEEVLAAGWEARQNRFYPLGGHEFSLSNDFIINLASIAKVLRNGGKFWFLTCASGQDEVLPFSFLKLPHLDWQTEVFPDTAGGVSAVCCTLNQDASADTLRKTPVVVAQECLKEMSRRRYFDALRPYLQGSDGTQMRLLDFGCGDGSLMSWAFDPQVLSEDGPRQITLVESNPELAQRARARLDSVDVFVVEDNAPWPFADGEFDVVVLAFVLHHVPVPDRTGLLAEAARVGREILVLEDLPDSAGTPSAQRLAWHVTQEHFRPFGQDPDDYMSGVLSDEKWREFFAHAGLEVLEEAPIAQTLRYPVPHMLYRLRPTS</sequence>
<feature type="domain" description="Methyltransferase type 11" evidence="1">
    <location>
        <begin position="568"/>
        <end position="661"/>
    </location>
</feature>
<name>A0A812NSK9_9DINO</name>
<dbReference type="Proteomes" id="UP000601435">
    <property type="component" value="Unassembled WGS sequence"/>
</dbReference>
<dbReference type="SUPFAM" id="SSF53335">
    <property type="entry name" value="S-adenosyl-L-methionine-dependent methyltransferases"/>
    <property type="match status" value="1"/>
</dbReference>
<dbReference type="InterPro" id="IPR029063">
    <property type="entry name" value="SAM-dependent_MTases_sf"/>
</dbReference>
<dbReference type="EMBL" id="CAJNJA010012644">
    <property type="protein sequence ID" value="CAE7301719.1"/>
    <property type="molecule type" value="Genomic_DNA"/>
</dbReference>
<dbReference type="PANTHER" id="PTHR43591">
    <property type="entry name" value="METHYLTRANSFERASE"/>
    <property type="match status" value="1"/>
</dbReference>
<proteinExistence type="predicted"/>
<reference evidence="2" key="1">
    <citation type="submission" date="2021-02" db="EMBL/GenBank/DDBJ databases">
        <authorList>
            <person name="Dougan E. K."/>
            <person name="Rhodes N."/>
            <person name="Thang M."/>
            <person name="Chan C."/>
        </authorList>
    </citation>
    <scope>NUCLEOTIDE SEQUENCE</scope>
</reference>
<keyword evidence="3" id="KW-1185">Reference proteome</keyword>
<dbReference type="Gene3D" id="3.40.50.150">
    <property type="entry name" value="Vaccinia Virus protein VP39"/>
    <property type="match status" value="1"/>
</dbReference>
<evidence type="ECO:0000313" key="3">
    <source>
        <dbReference type="Proteomes" id="UP000601435"/>
    </source>
</evidence>